<dbReference type="PANTHER" id="PTHR33337:SF44">
    <property type="entry name" value="DUF636 DOMAIN PROTEIN (AFU_ORTHOLOGUE AFUA_1G09754)"/>
    <property type="match status" value="1"/>
</dbReference>
<feature type="domain" description="CENP-V/GFA" evidence="5">
    <location>
        <begin position="24"/>
        <end position="143"/>
    </location>
</feature>
<sequence length="143" mass="16391">MEKNHGTFYWSGLDYTDKGITMKIHGSCHCQAVRYEVESNGPYPYQKCYCSICRKTSGGEGYTINLSADAKTLKIDGEEHLETYRALLPPDARQSNHHRRFCRHCGSHLWAWNNTWPELLHPVASSVDSTLPKTPCYTHIMLK</sequence>
<reference evidence="6" key="1">
    <citation type="submission" date="2018-05" db="EMBL/GenBank/DDBJ databases">
        <authorList>
            <person name="Lanie J.A."/>
            <person name="Ng W.-L."/>
            <person name="Kazmierczak K.M."/>
            <person name="Andrzejewski T.M."/>
            <person name="Davidsen T.M."/>
            <person name="Wayne K.J."/>
            <person name="Tettelin H."/>
            <person name="Glass J.I."/>
            <person name="Rusch D."/>
            <person name="Podicherti R."/>
            <person name="Tsui H.-C.T."/>
            <person name="Winkler M.E."/>
        </authorList>
    </citation>
    <scope>NUCLEOTIDE SEQUENCE</scope>
</reference>
<comment type="similarity">
    <text evidence="1">Belongs to the Gfa family.</text>
</comment>
<name>A0A381Z4Y9_9ZZZZ</name>
<dbReference type="Gene3D" id="2.170.150.70">
    <property type="match status" value="1"/>
</dbReference>
<dbReference type="GO" id="GO:0046872">
    <property type="term" value="F:metal ion binding"/>
    <property type="evidence" value="ECO:0007669"/>
    <property type="project" value="UniProtKB-KW"/>
</dbReference>
<evidence type="ECO:0000256" key="1">
    <source>
        <dbReference type="ARBA" id="ARBA00005495"/>
    </source>
</evidence>
<gene>
    <name evidence="6" type="ORF">METZ01_LOCUS136865</name>
</gene>
<dbReference type="GO" id="GO:0016846">
    <property type="term" value="F:carbon-sulfur lyase activity"/>
    <property type="evidence" value="ECO:0007669"/>
    <property type="project" value="InterPro"/>
</dbReference>
<dbReference type="InterPro" id="IPR011057">
    <property type="entry name" value="Mss4-like_sf"/>
</dbReference>
<keyword evidence="3" id="KW-0862">Zinc</keyword>
<keyword evidence="4" id="KW-0456">Lyase</keyword>
<accession>A0A381Z4Y9</accession>
<evidence type="ECO:0000313" key="6">
    <source>
        <dbReference type="EMBL" id="SVA84011.1"/>
    </source>
</evidence>
<dbReference type="AlphaFoldDB" id="A0A381Z4Y9"/>
<dbReference type="EMBL" id="UINC01019875">
    <property type="protein sequence ID" value="SVA84011.1"/>
    <property type="molecule type" value="Genomic_DNA"/>
</dbReference>
<evidence type="ECO:0000256" key="2">
    <source>
        <dbReference type="ARBA" id="ARBA00022723"/>
    </source>
</evidence>
<feature type="non-terminal residue" evidence="6">
    <location>
        <position position="143"/>
    </location>
</feature>
<dbReference type="Pfam" id="PF04828">
    <property type="entry name" value="GFA"/>
    <property type="match status" value="1"/>
</dbReference>
<evidence type="ECO:0000259" key="5">
    <source>
        <dbReference type="PROSITE" id="PS51891"/>
    </source>
</evidence>
<dbReference type="SUPFAM" id="SSF51316">
    <property type="entry name" value="Mss4-like"/>
    <property type="match status" value="1"/>
</dbReference>
<evidence type="ECO:0000256" key="4">
    <source>
        <dbReference type="ARBA" id="ARBA00023239"/>
    </source>
</evidence>
<keyword evidence="2" id="KW-0479">Metal-binding</keyword>
<dbReference type="PROSITE" id="PS51891">
    <property type="entry name" value="CENP_V_GFA"/>
    <property type="match status" value="1"/>
</dbReference>
<protein>
    <recommendedName>
        <fullName evidence="5">CENP-V/GFA domain-containing protein</fullName>
    </recommendedName>
</protein>
<evidence type="ECO:0000256" key="3">
    <source>
        <dbReference type="ARBA" id="ARBA00022833"/>
    </source>
</evidence>
<dbReference type="PANTHER" id="PTHR33337">
    <property type="entry name" value="GFA DOMAIN-CONTAINING PROTEIN"/>
    <property type="match status" value="1"/>
</dbReference>
<organism evidence="6">
    <name type="scientific">marine metagenome</name>
    <dbReference type="NCBI Taxonomy" id="408172"/>
    <lineage>
        <taxon>unclassified sequences</taxon>
        <taxon>metagenomes</taxon>
        <taxon>ecological metagenomes</taxon>
    </lineage>
</organism>
<proteinExistence type="inferred from homology"/>
<dbReference type="InterPro" id="IPR006913">
    <property type="entry name" value="CENP-V/GFA"/>
</dbReference>